<evidence type="ECO:0000256" key="6">
    <source>
        <dbReference type="SAM" id="MobiDB-lite"/>
    </source>
</evidence>
<evidence type="ECO:0000313" key="8">
    <source>
        <dbReference type="Proteomes" id="UP000887565"/>
    </source>
</evidence>
<sequence length="390" mass="44085">SSIHANISNETKTIVEENIFHSIQDFSLKNYEGVDLKECRKCYPGKQQTSIACFLYLNIFAPKFKNDGNIESAIKMFAAIDRLAYLSNLAPIICMPPVGQISCDRSFTIPECRSGSKSESVNVSAPSQASTSTPSSPPAPPPLPRQHQILLPGVVGGGKESVFVRMNNRIKTLELNISLSGQYLSELSRKYRRQMEDIQRAFNATSRLFSETDRKFEQKLEEQAENLQNLRSKVEKLKIYAERTAEKYGQICDNSQILVCFVVAFFFGNFVVVIIFWHLFSRYQLRFAQNLEQIVEKCVEDRLKILKNDSNRNCAAISNGFLPKNLEESDEFQLVKKKKHKKKLTAAQNLDKTNLATKYGNFGSKSISNGLKVSNAYQILQSPDGKMVFS</sequence>
<evidence type="ECO:0000313" key="9">
    <source>
        <dbReference type="WBParaSite" id="nRc.2.0.1.t10037-RA"/>
    </source>
</evidence>
<accession>A0A915I846</accession>
<keyword evidence="8" id="KW-1185">Reference proteome</keyword>
<reference evidence="9" key="1">
    <citation type="submission" date="2022-11" db="UniProtKB">
        <authorList>
            <consortium name="WormBaseParasite"/>
        </authorList>
    </citation>
    <scope>IDENTIFICATION</scope>
</reference>
<feature type="coiled-coil region" evidence="5">
    <location>
        <begin position="184"/>
        <end position="247"/>
    </location>
</feature>
<keyword evidence="2 7" id="KW-0812">Transmembrane</keyword>
<organism evidence="8 9">
    <name type="scientific">Romanomermis culicivorax</name>
    <name type="common">Nematode worm</name>
    <dbReference type="NCBI Taxonomy" id="13658"/>
    <lineage>
        <taxon>Eukaryota</taxon>
        <taxon>Metazoa</taxon>
        <taxon>Ecdysozoa</taxon>
        <taxon>Nematoda</taxon>
        <taxon>Enoplea</taxon>
        <taxon>Dorylaimia</taxon>
        <taxon>Mermithida</taxon>
        <taxon>Mermithoidea</taxon>
        <taxon>Mermithidae</taxon>
        <taxon>Romanomermis</taxon>
    </lineage>
</organism>
<evidence type="ECO:0000256" key="7">
    <source>
        <dbReference type="SAM" id="Phobius"/>
    </source>
</evidence>
<feature type="region of interest" description="Disordered" evidence="6">
    <location>
        <begin position="113"/>
        <end position="146"/>
    </location>
</feature>
<evidence type="ECO:0000256" key="4">
    <source>
        <dbReference type="ARBA" id="ARBA00023136"/>
    </source>
</evidence>
<feature type="compositionally biased region" description="Pro residues" evidence="6">
    <location>
        <begin position="135"/>
        <end position="144"/>
    </location>
</feature>
<dbReference type="InterPro" id="IPR045120">
    <property type="entry name" value="Suco/Slp1-like"/>
</dbReference>
<evidence type="ECO:0000256" key="2">
    <source>
        <dbReference type="ARBA" id="ARBA00022692"/>
    </source>
</evidence>
<proteinExistence type="predicted"/>
<keyword evidence="5" id="KW-0175">Coiled coil</keyword>
<dbReference type="Proteomes" id="UP000887565">
    <property type="component" value="Unplaced"/>
</dbReference>
<keyword evidence="4 7" id="KW-0472">Membrane</keyword>
<dbReference type="GO" id="GO:0016020">
    <property type="term" value="C:membrane"/>
    <property type="evidence" value="ECO:0007669"/>
    <property type="project" value="UniProtKB-SubCell"/>
</dbReference>
<dbReference type="GO" id="GO:0034975">
    <property type="term" value="P:protein folding in endoplasmic reticulum"/>
    <property type="evidence" value="ECO:0007669"/>
    <property type="project" value="TreeGrafter"/>
</dbReference>
<dbReference type="PANTHER" id="PTHR12953">
    <property type="entry name" value="MEMBRANE PROTEIN CH1 RELATED"/>
    <property type="match status" value="1"/>
</dbReference>
<dbReference type="WBParaSite" id="nRc.2.0.1.t10037-RA">
    <property type="protein sequence ID" value="nRc.2.0.1.t10037-RA"/>
    <property type="gene ID" value="nRc.2.0.1.g10037"/>
</dbReference>
<evidence type="ECO:0000256" key="1">
    <source>
        <dbReference type="ARBA" id="ARBA00004370"/>
    </source>
</evidence>
<protein>
    <submittedName>
        <fullName evidence="9">Uncharacterized protein</fullName>
    </submittedName>
</protein>
<evidence type="ECO:0000256" key="5">
    <source>
        <dbReference type="SAM" id="Coils"/>
    </source>
</evidence>
<feature type="compositionally biased region" description="Low complexity" evidence="6">
    <location>
        <begin position="124"/>
        <end position="134"/>
    </location>
</feature>
<dbReference type="GO" id="GO:0005737">
    <property type="term" value="C:cytoplasm"/>
    <property type="evidence" value="ECO:0007669"/>
    <property type="project" value="TreeGrafter"/>
</dbReference>
<name>A0A915I846_ROMCU</name>
<dbReference type="AlphaFoldDB" id="A0A915I846"/>
<comment type="subcellular location">
    <subcellularLocation>
        <location evidence="1">Membrane</location>
    </subcellularLocation>
</comment>
<feature type="transmembrane region" description="Helical" evidence="7">
    <location>
        <begin position="256"/>
        <end position="280"/>
    </location>
</feature>
<evidence type="ECO:0000256" key="3">
    <source>
        <dbReference type="ARBA" id="ARBA00022989"/>
    </source>
</evidence>
<dbReference type="PANTHER" id="PTHR12953:SF0">
    <property type="entry name" value="SUN DOMAIN-CONTAINING OSSIFICATION FACTOR"/>
    <property type="match status" value="1"/>
</dbReference>
<keyword evidence="3 7" id="KW-1133">Transmembrane helix</keyword>